<dbReference type="KEGG" id="jre:108982128"/>
<evidence type="ECO:0000256" key="2">
    <source>
        <dbReference type="SAM" id="MobiDB-lite"/>
    </source>
</evidence>
<dbReference type="GeneID" id="108982128"/>
<feature type="compositionally biased region" description="Polar residues" evidence="2">
    <location>
        <begin position="122"/>
        <end position="135"/>
    </location>
</feature>
<dbReference type="OrthoDB" id="1939750at2759"/>
<keyword evidence="1" id="KW-0175">Coiled coil</keyword>
<feature type="compositionally biased region" description="Low complexity" evidence="2">
    <location>
        <begin position="171"/>
        <end position="180"/>
    </location>
</feature>
<dbReference type="Gramene" id="Jr03_22620_p1">
    <property type="protein sequence ID" value="cds.Jr03_22620_p1"/>
    <property type="gene ID" value="Jr03_22620"/>
</dbReference>
<accession>A0A2I4DP87</accession>
<dbReference type="Proteomes" id="UP000235220">
    <property type="component" value="Chromosome 3"/>
</dbReference>
<feature type="compositionally biased region" description="Basic and acidic residues" evidence="2">
    <location>
        <begin position="111"/>
        <end position="121"/>
    </location>
</feature>
<evidence type="ECO:0000313" key="4">
    <source>
        <dbReference type="RefSeq" id="XP_018808963.2"/>
    </source>
</evidence>
<gene>
    <name evidence="4 5" type="primary">LOC108982128</name>
</gene>
<name>A0A2I4DP87_JUGRE</name>
<feature type="compositionally biased region" description="Polar residues" evidence="2">
    <location>
        <begin position="181"/>
        <end position="195"/>
    </location>
</feature>
<evidence type="ECO:0000256" key="1">
    <source>
        <dbReference type="SAM" id="Coils"/>
    </source>
</evidence>
<dbReference type="STRING" id="51240.A0A2I4DP87"/>
<feature type="region of interest" description="Disordered" evidence="2">
    <location>
        <begin position="89"/>
        <end position="206"/>
    </location>
</feature>
<feature type="compositionally biased region" description="Basic and acidic residues" evidence="2">
    <location>
        <begin position="136"/>
        <end position="146"/>
    </location>
</feature>
<evidence type="ECO:0000313" key="5">
    <source>
        <dbReference type="RefSeq" id="XP_018808964.2"/>
    </source>
</evidence>
<feature type="compositionally biased region" description="Polar residues" evidence="2">
    <location>
        <begin position="150"/>
        <end position="166"/>
    </location>
</feature>
<evidence type="ECO:0000313" key="3">
    <source>
        <dbReference type="Proteomes" id="UP000235220"/>
    </source>
</evidence>
<dbReference type="AlphaFoldDB" id="A0A2I4DP87"/>
<dbReference type="PANTHER" id="PTHR33701:SF2">
    <property type="entry name" value="TRANSMEMBRANE PROTEIN"/>
    <property type="match status" value="1"/>
</dbReference>
<protein>
    <submittedName>
        <fullName evidence="4 5">Uncharacterized protein LOC108982128 isoform X1</fullName>
    </submittedName>
</protein>
<feature type="coiled-coil region" evidence="1">
    <location>
        <begin position="50"/>
        <end position="84"/>
    </location>
</feature>
<dbReference type="RefSeq" id="XP_018808964.2">
    <property type="nucleotide sequence ID" value="XM_018953419.2"/>
</dbReference>
<keyword evidence="3" id="KW-1185">Reference proteome</keyword>
<sequence length="279" mass="31140">MEDRKWSDRRWEGDDGSRTVECLRGRLLAERQASRVAKENADLLGNKVKLIELENHLKEETKLRNKAEKKLEVLMKKLNSLNISAISVEPELSSSSEKFEMSCTSSTSTSDSKDPKLDESKSQFTTPEISQNLEHNVSETTKKDSCPRGTASSNSNSNLNDPIQQRFSDELSSNSNSNLNDPIQQRFSDELSSSSEDPKTDNHSCLNLKSSVEDNESVHGDNVDNSLALVLVSFPARSQSGEGKPLHERVSEALGALRHARETLQKSMQRRHMIQVGPT</sequence>
<reference evidence="4 5" key="1">
    <citation type="submission" date="2025-04" db="UniProtKB">
        <authorList>
            <consortium name="RefSeq"/>
        </authorList>
    </citation>
    <scope>IDENTIFICATION</scope>
    <source>
        <tissue evidence="4 5">Leaves</tissue>
    </source>
</reference>
<dbReference type="PANTHER" id="PTHR33701">
    <property type="entry name" value="TRANSMEMBRANE PROTEIN"/>
    <property type="match status" value="1"/>
</dbReference>
<dbReference type="RefSeq" id="XP_018808963.2">
    <property type="nucleotide sequence ID" value="XM_018953418.2"/>
</dbReference>
<proteinExistence type="predicted"/>
<organism evidence="3 4">
    <name type="scientific">Juglans regia</name>
    <name type="common">English walnut</name>
    <dbReference type="NCBI Taxonomy" id="51240"/>
    <lineage>
        <taxon>Eukaryota</taxon>
        <taxon>Viridiplantae</taxon>
        <taxon>Streptophyta</taxon>
        <taxon>Embryophyta</taxon>
        <taxon>Tracheophyta</taxon>
        <taxon>Spermatophyta</taxon>
        <taxon>Magnoliopsida</taxon>
        <taxon>eudicotyledons</taxon>
        <taxon>Gunneridae</taxon>
        <taxon>Pentapetalae</taxon>
        <taxon>rosids</taxon>
        <taxon>fabids</taxon>
        <taxon>Fagales</taxon>
        <taxon>Juglandaceae</taxon>
        <taxon>Juglans</taxon>
    </lineage>
</organism>